<keyword evidence="8 18" id="KW-0418">Kinase</keyword>
<evidence type="ECO:0000256" key="9">
    <source>
        <dbReference type="ARBA" id="ARBA00022840"/>
    </source>
</evidence>
<dbReference type="Pfam" id="PF00069">
    <property type="entry name" value="Pkinase"/>
    <property type="match status" value="1"/>
</dbReference>
<evidence type="ECO:0000256" key="8">
    <source>
        <dbReference type="ARBA" id="ARBA00022777"/>
    </source>
</evidence>
<dbReference type="GO" id="GO:0035556">
    <property type="term" value="P:intracellular signal transduction"/>
    <property type="evidence" value="ECO:0007669"/>
    <property type="project" value="TreeGrafter"/>
</dbReference>
<evidence type="ECO:0000256" key="6">
    <source>
        <dbReference type="ARBA" id="ARBA00022703"/>
    </source>
</evidence>
<keyword evidence="4" id="KW-0597">Phosphoprotein</keyword>
<evidence type="ECO:0000256" key="2">
    <source>
        <dbReference type="ARBA" id="ARBA00012513"/>
    </source>
</evidence>
<dbReference type="Proteomes" id="UP000298787">
    <property type="component" value="Chromosome 19"/>
</dbReference>
<dbReference type="PANTHER" id="PTHR24342">
    <property type="entry name" value="SERINE/THREONINE-PROTEIN KINASE 17"/>
    <property type="match status" value="1"/>
</dbReference>
<evidence type="ECO:0000256" key="5">
    <source>
        <dbReference type="ARBA" id="ARBA00022679"/>
    </source>
</evidence>
<dbReference type="InterPro" id="IPR008271">
    <property type="entry name" value="Ser/Thr_kinase_AS"/>
</dbReference>
<feature type="region of interest" description="Disordered" evidence="16">
    <location>
        <begin position="71"/>
        <end position="90"/>
    </location>
</feature>
<keyword evidence="7" id="KW-0547">Nucleotide-binding</keyword>
<evidence type="ECO:0000313" key="19">
    <source>
        <dbReference type="Proteomes" id="UP000298787"/>
    </source>
</evidence>
<dbReference type="InterPro" id="IPR000719">
    <property type="entry name" value="Prot_kinase_dom"/>
</dbReference>
<dbReference type="GO" id="GO:0005524">
    <property type="term" value="F:ATP binding"/>
    <property type="evidence" value="ECO:0007669"/>
    <property type="project" value="UniProtKB-KW"/>
</dbReference>
<dbReference type="Gene3D" id="3.30.200.20">
    <property type="entry name" value="Phosphorylase Kinase, domain 1"/>
    <property type="match status" value="1"/>
</dbReference>
<sequence length="461" mass="51533">MIPECPRAGESRSRTRFQHSPAAEPSQNRSASGLLSEIQTSVNSEPFTDHYTIIPGKELGRTMNVGICGSGLRQPHDSHMRPAEDEAAQSSASGPELLVTLCTLMYRGKFAVVRKCVEKCTGHEYAAKFMRKRRKGQDCRMEIIHEIAVLELATASSRVVNLHQVYEMASEMVLVLELVVNYAYREDEAFSEEDVKRLMRQILEGVSFLHQNNVVHLDLKPQNILLTSSSPLGDIKIVDFGLSRMVSSHQELREIMGTPEYVAPEILNYEPISTATDMWSIGVLAYVMLTGISPFLGEDKQETFLNISQLNVSYTEEELQQLDQAAVSFIQTLLRKHPQDRATAEQCLKHPWLDQSSEPQETQPVEEILPAEDQASSSTSSPEPPRSTTTADEDDEEEEGEGPLTEELIVMAAYTLGQCRQSSASTSEKEVLAAEQKAISKRFKFEEPFSALQEVPGEFIY</sequence>
<dbReference type="FunFam" id="3.30.200.20:FF:000175">
    <property type="entry name" value="Serine/threonine-protein kinase 17B"/>
    <property type="match status" value="1"/>
</dbReference>
<feature type="compositionally biased region" description="Low complexity" evidence="16">
    <location>
        <begin position="376"/>
        <end position="390"/>
    </location>
</feature>
<dbReference type="SMART" id="SM00220">
    <property type="entry name" value="S_TKc"/>
    <property type="match status" value="1"/>
</dbReference>
<evidence type="ECO:0000256" key="1">
    <source>
        <dbReference type="ARBA" id="ARBA00004123"/>
    </source>
</evidence>
<evidence type="ECO:0000256" key="13">
    <source>
        <dbReference type="ARBA" id="ARBA00060827"/>
    </source>
</evidence>
<reference evidence="18 19" key="1">
    <citation type="submission" date="2019-01" db="EMBL/GenBank/DDBJ databases">
        <title>Genome Assembly of Collichthys lucidus.</title>
        <authorList>
            <person name="Cai M."/>
            <person name="Xiao S."/>
        </authorList>
    </citation>
    <scope>NUCLEOTIDE SEQUENCE [LARGE SCALE GENOMIC DNA]</scope>
    <source>
        <strain evidence="18">JT15FE1705JMU</strain>
        <tissue evidence="18">Muscle</tissue>
    </source>
</reference>
<evidence type="ECO:0000256" key="16">
    <source>
        <dbReference type="SAM" id="MobiDB-lite"/>
    </source>
</evidence>
<dbReference type="AlphaFoldDB" id="A0A4U5VIB3"/>
<dbReference type="FunFam" id="1.10.510.10:FF:000369">
    <property type="entry name" value="Serine/threonine kinase 17a"/>
    <property type="match status" value="1"/>
</dbReference>
<feature type="domain" description="Protein kinase" evidence="17">
    <location>
        <begin position="99"/>
        <end position="353"/>
    </location>
</feature>
<evidence type="ECO:0000259" key="17">
    <source>
        <dbReference type="PROSITE" id="PS50011"/>
    </source>
</evidence>
<evidence type="ECO:0000256" key="11">
    <source>
        <dbReference type="ARBA" id="ARBA00047899"/>
    </source>
</evidence>
<comment type="subcellular location">
    <subcellularLocation>
        <location evidence="1">Nucleus</location>
    </subcellularLocation>
</comment>
<proteinExistence type="inferred from homology"/>
<evidence type="ECO:0000313" key="18">
    <source>
        <dbReference type="EMBL" id="TKS88074.1"/>
    </source>
</evidence>
<dbReference type="Gene3D" id="1.10.510.10">
    <property type="entry name" value="Transferase(Phosphotransferase) domain 1"/>
    <property type="match status" value="1"/>
</dbReference>
<feature type="region of interest" description="Disordered" evidence="16">
    <location>
        <begin position="372"/>
        <end position="403"/>
    </location>
</feature>
<dbReference type="STRING" id="240159.A0A4U5VIB3"/>
<keyword evidence="10" id="KW-0539">Nucleus</keyword>
<dbReference type="EC" id="2.7.11.1" evidence="2"/>
<dbReference type="PROSITE" id="PS50011">
    <property type="entry name" value="PROTEIN_KINASE_DOM"/>
    <property type="match status" value="1"/>
</dbReference>
<evidence type="ECO:0000256" key="7">
    <source>
        <dbReference type="ARBA" id="ARBA00022741"/>
    </source>
</evidence>
<dbReference type="GO" id="GO:0004674">
    <property type="term" value="F:protein serine/threonine kinase activity"/>
    <property type="evidence" value="ECO:0007669"/>
    <property type="project" value="UniProtKB-KW"/>
</dbReference>
<dbReference type="PANTHER" id="PTHR24342:SF6">
    <property type="entry name" value="SERINE_THREONINE-PROTEIN KINASE 17A"/>
    <property type="match status" value="1"/>
</dbReference>
<evidence type="ECO:0000256" key="3">
    <source>
        <dbReference type="ARBA" id="ARBA00022527"/>
    </source>
</evidence>
<accession>A0A4U5VIB3</accession>
<keyword evidence="3" id="KW-0723">Serine/threonine-protein kinase</keyword>
<dbReference type="SUPFAM" id="SSF56112">
    <property type="entry name" value="Protein kinase-like (PK-like)"/>
    <property type="match status" value="1"/>
</dbReference>
<name>A0A4U5VIB3_COLLU</name>
<dbReference type="GO" id="GO:0006915">
    <property type="term" value="P:apoptotic process"/>
    <property type="evidence" value="ECO:0007669"/>
    <property type="project" value="UniProtKB-KW"/>
</dbReference>
<feature type="region of interest" description="Disordered" evidence="16">
    <location>
        <begin position="1"/>
        <end position="33"/>
    </location>
</feature>
<dbReference type="GO" id="GO:0005634">
    <property type="term" value="C:nucleus"/>
    <property type="evidence" value="ECO:0007669"/>
    <property type="project" value="UniProtKB-SubCell"/>
</dbReference>
<gene>
    <name evidence="18" type="ORF">D9C73_022198</name>
</gene>
<keyword evidence="9" id="KW-0067">ATP-binding</keyword>
<feature type="compositionally biased region" description="Acidic residues" evidence="16">
    <location>
        <begin position="391"/>
        <end position="401"/>
    </location>
</feature>
<comment type="similarity">
    <text evidence="13">Belongs to the protein kinase superfamily. CAMK Ser/Thr protein kinase family. DAP kinase subfamily.</text>
</comment>
<protein>
    <recommendedName>
        <fullName evidence="14">Serine/threonine-protein kinase 17A</fullName>
        <ecNumber evidence="2">2.7.11.1</ecNumber>
    </recommendedName>
    <alternativeName>
        <fullName evidence="15">DAP kinase-related apoptosis-inducing protein kinase 1</fullName>
    </alternativeName>
</protein>
<keyword evidence="5" id="KW-0808">Transferase</keyword>
<evidence type="ECO:0000256" key="4">
    <source>
        <dbReference type="ARBA" id="ARBA00022553"/>
    </source>
</evidence>
<dbReference type="GO" id="GO:0043065">
    <property type="term" value="P:positive regulation of apoptotic process"/>
    <property type="evidence" value="ECO:0007669"/>
    <property type="project" value="TreeGrafter"/>
</dbReference>
<keyword evidence="6" id="KW-0053">Apoptosis</keyword>
<comment type="catalytic activity">
    <reaction evidence="12">
        <text>L-seryl-[protein] + ATP = O-phospho-L-seryl-[protein] + ADP + H(+)</text>
        <dbReference type="Rhea" id="RHEA:17989"/>
        <dbReference type="Rhea" id="RHEA-COMP:9863"/>
        <dbReference type="Rhea" id="RHEA-COMP:11604"/>
        <dbReference type="ChEBI" id="CHEBI:15378"/>
        <dbReference type="ChEBI" id="CHEBI:29999"/>
        <dbReference type="ChEBI" id="CHEBI:30616"/>
        <dbReference type="ChEBI" id="CHEBI:83421"/>
        <dbReference type="ChEBI" id="CHEBI:456216"/>
        <dbReference type="EC" id="2.7.11.1"/>
    </reaction>
</comment>
<comment type="catalytic activity">
    <reaction evidence="11">
        <text>L-threonyl-[protein] + ATP = O-phospho-L-threonyl-[protein] + ADP + H(+)</text>
        <dbReference type="Rhea" id="RHEA:46608"/>
        <dbReference type="Rhea" id="RHEA-COMP:11060"/>
        <dbReference type="Rhea" id="RHEA-COMP:11605"/>
        <dbReference type="ChEBI" id="CHEBI:15378"/>
        <dbReference type="ChEBI" id="CHEBI:30013"/>
        <dbReference type="ChEBI" id="CHEBI:30616"/>
        <dbReference type="ChEBI" id="CHEBI:61977"/>
        <dbReference type="ChEBI" id="CHEBI:456216"/>
        <dbReference type="EC" id="2.7.11.1"/>
    </reaction>
</comment>
<dbReference type="InterPro" id="IPR011009">
    <property type="entry name" value="Kinase-like_dom_sf"/>
</dbReference>
<evidence type="ECO:0000256" key="10">
    <source>
        <dbReference type="ARBA" id="ARBA00023242"/>
    </source>
</evidence>
<feature type="compositionally biased region" description="Basic and acidic residues" evidence="16">
    <location>
        <begin position="74"/>
        <end position="84"/>
    </location>
</feature>
<dbReference type="EMBL" id="CM014096">
    <property type="protein sequence ID" value="TKS88074.1"/>
    <property type="molecule type" value="Genomic_DNA"/>
</dbReference>
<keyword evidence="19" id="KW-1185">Reference proteome</keyword>
<evidence type="ECO:0000256" key="15">
    <source>
        <dbReference type="ARBA" id="ARBA00076112"/>
    </source>
</evidence>
<organism evidence="18 19">
    <name type="scientific">Collichthys lucidus</name>
    <name type="common">Big head croaker</name>
    <name type="synonym">Sciaena lucida</name>
    <dbReference type="NCBI Taxonomy" id="240159"/>
    <lineage>
        <taxon>Eukaryota</taxon>
        <taxon>Metazoa</taxon>
        <taxon>Chordata</taxon>
        <taxon>Craniata</taxon>
        <taxon>Vertebrata</taxon>
        <taxon>Euteleostomi</taxon>
        <taxon>Actinopterygii</taxon>
        <taxon>Neopterygii</taxon>
        <taxon>Teleostei</taxon>
        <taxon>Neoteleostei</taxon>
        <taxon>Acanthomorphata</taxon>
        <taxon>Eupercaria</taxon>
        <taxon>Sciaenidae</taxon>
        <taxon>Collichthys</taxon>
    </lineage>
</organism>
<evidence type="ECO:0000256" key="14">
    <source>
        <dbReference type="ARBA" id="ARBA00069222"/>
    </source>
</evidence>
<evidence type="ECO:0000256" key="12">
    <source>
        <dbReference type="ARBA" id="ARBA00048679"/>
    </source>
</evidence>
<dbReference type="PROSITE" id="PS00108">
    <property type="entry name" value="PROTEIN_KINASE_ST"/>
    <property type="match status" value="1"/>
</dbReference>